<dbReference type="InterPro" id="IPR032809">
    <property type="entry name" value="Put_HupE_UreJ"/>
</dbReference>
<gene>
    <name evidence="3" type="ORF">CLV88_113108</name>
</gene>
<evidence type="ECO:0000313" key="3">
    <source>
        <dbReference type="EMBL" id="PSL18037.1"/>
    </source>
</evidence>
<keyword evidence="1" id="KW-0812">Transmembrane</keyword>
<feature type="chain" id="PRO_5015123123" evidence="2">
    <location>
        <begin position="21"/>
        <end position="333"/>
    </location>
</feature>
<keyword evidence="1" id="KW-0472">Membrane</keyword>
<feature type="signal peptide" evidence="2">
    <location>
        <begin position="1"/>
        <end position="20"/>
    </location>
</feature>
<feature type="transmembrane region" description="Helical" evidence="1">
    <location>
        <begin position="205"/>
        <end position="222"/>
    </location>
</feature>
<protein>
    <submittedName>
        <fullName evidence="3">HupE/UreJ protein</fullName>
    </submittedName>
</protein>
<sequence>MIRFAFLLLTLVALPRLADAHALQPGYLDISRITGDSYRVFWRKPDVKGSPMAIDPALPETCTPVSGPEPRSDGAAWVSTWVAECPGGFAGKTIGITGLENTQTDVLVRYVDTTETTRSQRLTPDKTIFTVPENPSAFDVIATYLPLGVEHILGGIDHLLFVFALLLLIRDRWRLIGAITAFTIAHSITMAAATLGWVALPGPPVEAIIALSIMFVASELIQRKPGQERLSERFPWSVSFTFGLLHGFGFAGALREIGVPQTDVPLALLSFNLGVEIGQLSFVAVVLALGWVLRRISTNTALSLATGTHAAVLSAYAIGGVSAYWFLDRLSGF</sequence>
<dbReference type="RefSeq" id="WP_243403702.1">
    <property type="nucleotide sequence ID" value="NZ_PYGJ01000013.1"/>
</dbReference>
<evidence type="ECO:0000313" key="4">
    <source>
        <dbReference type="Proteomes" id="UP000240418"/>
    </source>
</evidence>
<proteinExistence type="predicted"/>
<feature type="transmembrane region" description="Helical" evidence="1">
    <location>
        <begin position="144"/>
        <end position="168"/>
    </location>
</feature>
<dbReference type="AlphaFoldDB" id="A0A2P8F8J7"/>
<feature type="transmembrane region" description="Helical" evidence="1">
    <location>
        <begin position="266"/>
        <end position="292"/>
    </location>
</feature>
<feature type="transmembrane region" description="Helical" evidence="1">
    <location>
        <begin position="234"/>
        <end position="254"/>
    </location>
</feature>
<feature type="transmembrane region" description="Helical" evidence="1">
    <location>
        <begin position="175"/>
        <end position="199"/>
    </location>
</feature>
<reference evidence="3 4" key="1">
    <citation type="submission" date="2018-03" db="EMBL/GenBank/DDBJ databases">
        <title>Genomic Encyclopedia of Archaeal and Bacterial Type Strains, Phase II (KMG-II): from individual species to whole genera.</title>
        <authorList>
            <person name="Goeker M."/>
        </authorList>
    </citation>
    <scope>NUCLEOTIDE SEQUENCE [LARGE SCALE GENOMIC DNA]</scope>
    <source>
        <strain evidence="3 4">DSM 100673</strain>
    </source>
</reference>
<dbReference type="Proteomes" id="UP000240418">
    <property type="component" value="Unassembled WGS sequence"/>
</dbReference>
<keyword evidence="4" id="KW-1185">Reference proteome</keyword>
<evidence type="ECO:0000256" key="2">
    <source>
        <dbReference type="SAM" id="SignalP"/>
    </source>
</evidence>
<keyword evidence="2" id="KW-0732">Signal</keyword>
<accession>A0A2P8F8J7</accession>
<dbReference type="EMBL" id="PYGJ01000013">
    <property type="protein sequence ID" value="PSL18037.1"/>
    <property type="molecule type" value="Genomic_DNA"/>
</dbReference>
<organism evidence="3 4">
    <name type="scientific">Shimia abyssi</name>
    <dbReference type="NCBI Taxonomy" id="1662395"/>
    <lineage>
        <taxon>Bacteria</taxon>
        <taxon>Pseudomonadati</taxon>
        <taxon>Pseudomonadota</taxon>
        <taxon>Alphaproteobacteria</taxon>
        <taxon>Rhodobacterales</taxon>
        <taxon>Roseobacteraceae</taxon>
    </lineage>
</organism>
<comment type="caution">
    <text evidence="3">The sequence shown here is derived from an EMBL/GenBank/DDBJ whole genome shotgun (WGS) entry which is preliminary data.</text>
</comment>
<evidence type="ECO:0000256" key="1">
    <source>
        <dbReference type="SAM" id="Phobius"/>
    </source>
</evidence>
<dbReference type="Pfam" id="PF13795">
    <property type="entry name" value="HupE_UreJ_2"/>
    <property type="match status" value="1"/>
</dbReference>
<feature type="transmembrane region" description="Helical" evidence="1">
    <location>
        <begin position="304"/>
        <end position="327"/>
    </location>
</feature>
<name>A0A2P8F8J7_9RHOB</name>
<keyword evidence="1" id="KW-1133">Transmembrane helix</keyword>